<dbReference type="PANTHER" id="PTHR42951">
    <property type="entry name" value="METALLO-BETA-LACTAMASE DOMAIN-CONTAINING"/>
    <property type="match status" value="1"/>
</dbReference>
<evidence type="ECO:0000313" key="3">
    <source>
        <dbReference type="EMBL" id="KDE39771.1"/>
    </source>
</evidence>
<dbReference type="STRING" id="267850.ADINL_1811"/>
<dbReference type="CDD" id="cd16280">
    <property type="entry name" value="metallo-hydrolase-like_MBL-fold"/>
    <property type="match status" value="1"/>
</dbReference>
<dbReference type="EMBL" id="JMSZ01000024">
    <property type="protein sequence ID" value="KDE39771.1"/>
    <property type="molecule type" value="Genomic_DNA"/>
</dbReference>
<sequence length="334" mass="37266">MKKHILTYSVFAALCLTAAHAEPLDPQALAEQGIQAGQHYPGLLNLCDLTIPLRTAGNRPANLVNERSTQQRVRSLPEPIPTQVFDNLYFVGHAGVSSWALTTDEGIIIIDALNNNEEAQRYIEEGLVTLGLDPADIKYLVITHGHGDHYGGQEYIVTEYGARVVMSETEWLMLELDGVNTRNPRWGTPPHRDISVQDGHVLDLGDQQLYLYLTPGHTPGTLSLIFPVKDGNTTHYVALWGGTGFNFGPNIQRFEQYSASASRFRELAEKHNVDIFLSNHSSRDNTLERIKLLTQSRPDGIHPFVDANALDVFKLFEYCSLAHAKNLQLTQAER</sequence>
<gene>
    <name evidence="3" type="ORF">ADINL_1811</name>
</gene>
<dbReference type="InterPro" id="IPR036866">
    <property type="entry name" value="RibonucZ/Hydroxyglut_hydro"/>
</dbReference>
<accession>A0A063Y4S1</accession>
<reference evidence="3 4" key="1">
    <citation type="journal article" date="2005" name="Int. J. Syst. Evol. Microbiol.">
        <title>Nitrincola lacisaponensis gen. nov., sp. nov., a novel alkaliphilic bacterium isolated from an alkaline, saline lake.</title>
        <authorList>
            <person name="Dimitriu P.A."/>
            <person name="Shukla S.K."/>
            <person name="Conradt J."/>
            <person name="Marquez M.C."/>
            <person name="Ventosa A."/>
            <person name="Maglia A."/>
            <person name="Peyton B.M."/>
            <person name="Pinkart H.C."/>
            <person name="Mormile M.R."/>
        </authorList>
    </citation>
    <scope>NUCLEOTIDE SEQUENCE [LARGE SCALE GENOMIC DNA]</scope>
    <source>
        <strain evidence="3 4">4CA</strain>
    </source>
</reference>
<feature type="signal peptide" evidence="1">
    <location>
        <begin position="1"/>
        <end position="21"/>
    </location>
</feature>
<dbReference type="InterPro" id="IPR050855">
    <property type="entry name" value="NDM-1-like"/>
</dbReference>
<dbReference type="Proteomes" id="UP000027318">
    <property type="component" value="Unassembled WGS sequence"/>
</dbReference>
<keyword evidence="1" id="KW-0732">Signal</keyword>
<dbReference type="SMART" id="SM00849">
    <property type="entry name" value="Lactamase_B"/>
    <property type="match status" value="1"/>
</dbReference>
<dbReference type="PATRIC" id="fig|267850.7.peg.1781"/>
<evidence type="ECO:0000259" key="2">
    <source>
        <dbReference type="SMART" id="SM00849"/>
    </source>
</evidence>
<evidence type="ECO:0000256" key="1">
    <source>
        <dbReference type="SAM" id="SignalP"/>
    </source>
</evidence>
<dbReference type="RefSeq" id="WP_204368222.1">
    <property type="nucleotide sequence ID" value="NZ_JMSZ01000024.1"/>
</dbReference>
<feature type="domain" description="Metallo-beta-lactamase" evidence="2">
    <location>
        <begin position="95"/>
        <end position="280"/>
    </location>
</feature>
<dbReference type="Gene3D" id="3.60.15.10">
    <property type="entry name" value="Ribonuclease Z/Hydroxyacylglutathione hydrolase-like"/>
    <property type="match status" value="1"/>
</dbReference>
<dbReference type="SUPFAM" id="SSF56281">
    <property type="entry name" value="Metallo-hydrolase/oxidoreductase"/>
    <property type="match status" value="1"/>
</dbReference>
<dbReference type="AlphaFoldDB" id="A0A063Y4S1"/>
<organism evidence="3 4">
    <name type="scientific">Nitrincola lacisaponensis</name>
    <dbReference type="NCBI Taxonomy" id="267850"/>
    <lineage>
        <taxon>Bacteria</taxon>
        <taxon>Pseudomonadati</taxon>
        <taxon>Pseudomonadota</taxon>
        <taxon>Gammaproteobacteria</taxon>
        <taxon>Oceanospirillales</taxon>
        <taxon>Oceanospirillaceae</taxon>
        <taxon>Nitrincola</taxon>
    </lineage>
</organism>
<proteinExistence type="predicted"/>
<dbReference type="InterPro" id="IPR001279">
    <property type="entry name" value="Metallo-B-lactamas"/>
</dbReference>
<protein>
    <recommendedName>
        <fullName evidence="2">Metallo-beta-lactamase domain-containing protein</fullName>
    </recommendedName>
</protein>
<evidence type="ECO:0000313" key="4">
    <source>
        <dbReference type="Proteomes" id="UP000027318"/>
    </source>
</evidence>
<feature type="chain" id="PRO_5001620369" description="Metallo-beta-lactamase domain-containing protein" evidence="1">
    <location>
        <begin position="22"/>
        <end position="334"/>
    </location>
</feature>
<name>A0A063Y4S1_9GAMM</name>
<keyword evidence="4" id="KW-1185">Reference proteome</keyword>
<dbReference type="Pfam" id="PF00753">
    <property type="entry name" value="Lactamase_B"/>
    <property type="match status" value="1"/>
</dbReference>
<comment type="caution">
    <text evidence="3">The sequence shown here is derived from an EMBL/GenBank/DDBJ whole genome shotgun (WGS) entry which is preliminary data.</text>
</comment>